<comment type="pathway">
    <text evidence="1 9">Glycan biosynthesis; sucrose metabolism.</text>
</comment>
<evidence type="ECO:0000256" key="1">
    <source>
        <dbReference type="ARBA" id="ARBA00004914"/>
    </source>
</evidence>
<evidence type="ECO:0000256" key="9">
    <source>
        <dbReference type="RuleBase" id="RU365015"/>
    </source>
</evidence>
<dbReference type="SUPFAM" id="SSF75005">
    <property type="entry name" value="Arabinanase/levansucrase/invertase"/>
    <property type="match status" value="1"/>
</dbReference>
<organism evidence="12 13">
    <name type="scientific">Inconstantimicrobium porci</name>
    <dbReference type="NCBI Taxonomy" id="2652291"/>
    <lineage>
        <taxon>Bacteria</taxon>
        <taxon>Bacillati</taxon>
        <taxon>Bacillota</taxon>
        <taxon>Clostridia</taxon>
        <taxon>Eubacteriales</taxon>
        <taxon>Clostridiaceae</taxon>
        <taxon>Inconstantimicrobium</taxon>
    </lineage>
</organism>
<dbReference type="CDD" id="cd18623">
    <property type="entry name" value="GH32_ScrB-like"/>
    <property type="match status" value="1"/>
</dbReference>
<evidence type="ECO:0000259" key="10">
    <source>
        <dbReference type="Pfam" id="PF00251"/>
    </source>
</evidence>
<dbReference type="SMART" id="SM00640">
    <property type="entry name" value="Glyco_32"/>
    <property type="match status" value="1"/>
</dbReference>
<comment type="function">
    <text evidence="9">Enables the bacterium to metabolize sucrose as a sole carbon source.</text>
</comment>
<evidence type="ECO:0000256" key="5">
    <source>
        <dbReference type="ARBA" id="ARBA00022801"/>
    </source>
</evidence>
<dbReference type="NCBIfam" id="TIGR01322">
    <property type="entry name" value="scrB_fam"/>
    <property type="match status" value="1"/>
</dbReference>
<feature type="domain" description="Glycosyl hydrolase family 32 C-terminal" evidence="11">
    <location>
        <begin position="355"/>
        <end position="477"/>
    </location>
</feature>
<evidence type="ECO:0000256" key="3">
    <source>
        <dbReference type="ARBA" id="ARBA00012758"/>
    </source>
</evidence>
<evidence type="ECO:0000259" key="11">
    <source>
        <dbReference type="Pfam" id="PF08244"/>
    </source>
</evidence>
<evidence type="ECO:0000256" key="8">
    <source>
        <dbReference type="RuleBase" id="RU362110"/>
    </source>
</evidence>
<dbReference type="Pfam" id="PF00251">
    <property type="entry name" value="Glyco_hydro_32N"/>
    <property type="match status" value="1"/>
</dbReference>
<accession>A0A7X2MX63</accession>
<dbReference type="PANTHER" id="PTHR43101">
    <property type="entry name" value="BETA-FRUCTOSIDASE"/>
    <property type="match status" value="1"/>
</dbReference>
<sequence length="484" mass="56014">MKSINEINDKAIKSYMEDKQFDDWKLNYHLEMNFGLINDPNGLAYFNNEYYIFFQWNPFDCEHKFKHWGLVRTKDFINYSIPKAVLAPDDWYDKNGCYSGSGIVIGDKLNLLYTGNVKDFQGNRSSYQCVATVDKKGNIVKKGPVLDTIPEGYTPHFRDPKAYKMGDKFYFVIGAQSEGLKGCALLYESADFEKWSLVGKINTKYKDFGFMWECPSLLNINGTDILIFSPQGLEKEEYRYQNIYQSGYILGKLNYNTLDFDHGTFEELDLGTDFYAPQVFKDDNNRDIMIGWMGLPEEENDHMTVEHGRVHCLTMPREIFIKDNLLYQKPVEEMKDLRQEVIAEAEGVICTEWKSENTNDNSYEINAEIDRLNADHIEIKFMGIDDEYSKLVLDFKNGTGILDNSSILNGPKSIRKFKIEKDEKVSINMFVDKSAVEIYLQGGRYVLSSRIYSKNNSQGIIISSNEEIKINNLNLWSMGGFKYE</sequence>
<dbReference type="Gene3D" id="2.60.120.560">
    <property type="entry name" value="Exo-inulinase, domain 1"/>
    <property type="match status" value="1"/>
</dbReference>
<dbReference type="Gene3D" id="2.115.10.20">
    <property type="entry name" value="Glycosyl hydrolase domain, family 43"/>
    <property type="match status" value="1"/>
</dbReference>
<dbReference type="GO" id="GO:0004564">
    <property type="term" value="F:beta-fructofuranosidase activity"/>
    <property type="evidence" value="ECO:0007669"/>
    <property type="project" value="UniProtKB-EC"/>
</dbReference>
<protein>
    <recommendedName>
        <fullName evidence="4 8">Sucrose-6-phosphate hydrolase</fullName>
        <ecNumber evidence="3 8">3.2.1.26</ecNumber>
    </recommendedName>
    <alternativeName>
        <fullName evidence="7 9">Invertase</fullName>
    </alternativeName>
</protein>
<keyword evidence="9" id="KW-0119">Carbohydrate metabolism</keyword>
<evidence type="ECO:0000256" key="2">
    <source>
        <dbReference type="ARBA" id="ARBA00009902"/>
    </source>
</evidence>
<comment type="catalytic activity">
    <reaction evidence="8">
        <text>Hydrolysis of terminal non-reducing beta-D-fructofuranoside residues in beta-D-fructofuranosides.</text>
        <dbReference type="EC" id="3.2.1.26"/>
    </reaction>
</comment>
<dbReference type="RefSeq" id="WP_154530564.1">
    <property type="nucleotide sequence ID" value="NZ_VULX01000003.1"/>
</dbReference>
<dbReference type="PANTHER" id="PTHR43101:SF1">
    <property type="entry name" value="BETA-FRUCTOSIDASE"/>
    <property type="match status" value="1"/>
</dbReference>
<comment type="subcellular location">
    <subcellularLocation>
        <location evidence="9">Cytoplasm</location>
    </subcellularLocation>
</comment>
<feature type="domain" description="Glycosyl hydrolase family 32 N-terminal" evidence="10">
    <location>
        <begin position="29"/>
        <end position="330"/>
    </location>
</feature>
<dbReference type="InterPro" id="IPR013148">
    <property type="entry name" value="Glyco_hydro_32_N"/>
</dbReference>
<dbReference type="GO" id="GO:0005737">
    <property type="term" value="C:cytoplasm"/>
    <property type="evidence" value="ECO:0007669"/>
    <property type="project" value="UniProtKB-SubCell"/>
</dbReference>
<keyword evidence="5 8" id="KW-0378">Hydrolase</keyword>
<keyword evidence="9" id="KW-0963">Cytoplasm</keyword>
<dbReference type="EC" id="3.2.1.26" evidence="3 8"/>
<reference evidence="12 13" key="1">
    <citation type="submission" date="2019-08" db="EMBL/GenBank/DDBJ databases">
        <title>In-depth cultivation of the pig gut microbiome towards novel bacterial diversity and tailored functional studies.</title>
        <authorList>
            <person name="Wylensek D."/>
            <person name="Hitch T.C.A."/>
            <person name="Clavel T."/>
        </authorList>
    </citation>
    <scope>NUCLEOTIDE SEQUENCE [LARGE SCALE GENOMIC DNA]</scope>
    <source>
        <strain evidence="12 13">WCA-383-APC-5B</strain>
    </source>
</reference>
<evidence type="ECO:0000256" key="7">
    <source>
        <dbReference type="ARBA" id="ARBA00033367"/>
    </source>
</evidence>
<keyword evidence="13" id="KW-1185">Reference proteome</keyword>
<dbReference type="InterPro" id="IPR006232">
    <property type="entry name" value="Suc6P_hydrolase"/>
</dbReference>
<dbReference type="Proteomes" id="UP000460287">
    <property type="component" value="Unassembled WGS sequence"/>
</dbReference>
<proteinExistence type="inferred from homology"/>
<dbReference type="InterPro" id="IPR001362">
    <property type="entry name" value="Glyco_hydro_32"/>
</dbReference>
<dbReference type="EMBL" id="VULX01000003">
    <property type="protein sequence ID" value="MSR90685.1"/>
    <property type="molecule type" value="Genomic_DNA"/>
</dbReference>
<dbReference type="InterPro" id="IPR023296">
    <property type="entry name" value="Glyco_hydro_beta-prop_sf"/>
</dbReference>
<evidence type="ECO:0000256" key="6">
    <source>
        <dbReference type="ARBA" id="ARBA00023295"/>
    </source>
</evidence>
<dbReference type="InterPro" id="IPR013320">
    <property type="entry name" value="ConA-like_dom_sf"/>
</dbReference>
<dbReference type="AlphaFoldDB" id="A0A7X2MX63"/>
<dbReference type="InterPro" id="IPR051214">
    <property type="entry name" value="GH32_Enzymes"/>
</dbReference>
<dbReference type="InterPro" id="IPR013189">
    <property type="entry name" value="Glyco_hydro_32_C"/>
</dbReference>
<evidence type="ECO:0000313" key="12">
    <source>
        <dbReference type="EMBL" id="MSR90685.1"/>
    </source>
</evidence>
<dbReference type="SUPFAM" id="SSF49899">
    <property type="entry name" value="Concanavalin A-like lectins/glucanases"/>
    <property type="match status" value="1"/>
</dbReference>
<dbReference type="GO" id="GO:0005985">
    <property type="term" value="P:sucrose metabolic process"/>
    <property type="evidence" value="ECO:0007669"/>
    <property type="project" value="UniProtKB-UniPathway"/>
</dbReference>
<comment type="caution">
    <text evidence="12">The sequence shown here is derived from an EMBL/GenBank/DDBJ whole genome shotgun (WGS) entry which is preliminary data.</text>
</comment>
<evidence type="ECO:0000313" key="13">
    <source>
        <dbReference type="Proteomes" id="UP000460287"/>
    </source>
</evidence>
<evidence type="ECO:0000256" key="4">
    <source>
        <dbReference type="ARBA" id="ARBA00019623"/>
    </source>
</evidence>
<name>A0A7X2MX63_9CLOT</name>
<dbReference type="UniPathway" id="UPA00238"/>
<dbReference type="Pfam" id="PF08244">
    <property type="entry name" value="Glyco_hydro_32C"/>
    <property type="match status" value="1"/>
</dbReference>
<comment type="similarity">
    <text evidence="2 8">Belongs to the glycosyl hydrolase 32 family.</text>
</comment>
<gene>
    <name evidence="12" type="ORF">FYJ33_04445</name>
</gene>
<keyword evidence="6 8" id="KW-0326">Glycosidase</keyword>